<comment type="caution">
    <text evidence="2">The sequence shown here is derived from an EMBL/GenBank/DDBJ whole genome shotgun (WGS) entry which is preliminary data.</text>
</comment>
<sequence>MGDKLDKIFTTKVIILGNLYPDEAETTTMLGAGDLSSFPEDDVKLREADIEPFAPSSVPTAAAPAKCTRLRFMSSTQRKGHDAERRSPAREAVLDHLERWFANVFNVVEALREEVRNSERERKESDKVREEQHKELVRMIQTL</sequence>
<feature type="region of interest" description="Disordered" evidence="1">
    <location>
        <begin position="115"/>
        <end position="135"/>
    </location>
</feature>
<dbReference type="Proteomes" id="UP001168877">
    <property type="component" value="Unassembled WGS sequence"/>
</dbReference>
<organism evidence="2 3">
    <name type="scientific">Acer saccharum</name>
    <name type="common">Sugar maple</name>
    <dbReference type="NCBI Taxonomy" id="4024"/>
    <lineage>
        <taxon>Eukaryota</taxon>
        <taxon>Viridiplantae</taxon>
        <taxon>Streptophyta</taxon>
        <taxon>Embryophyta</taxon>
        <taxon>Tracheophyta</taxon>
        <taxon>Spermatophyta</taxon>
        <taxon>Magnoliopsida</taxon>
        <taxon>eudicotyledons</taxon>
        <taxon>Gunneridae</taxon>
        <taxon>Pentapetalae</taxon>
        <taxon>rosids</taxon>
        <taxon>malvids</taxon>
        <taxon>Sapindales</taxon>
        <taxon>Sapindaceae</taxon>
        <taxon>Hippocastanoideae</taxon>
        <taxon>Acereae</taxon>
        <taxon>Acer</taxon>
    </lineage>
</organism>
<protein>
    <submittedName>
        <fullName evidence="2">Uncharacterized protein</fullName>
    </submittedName>
</protein>
<dbReference type="AlphaFoldDB" id="A0AA39RUQ1"/>
<name>A0AA39RUQ1_ACESA</name>
<reference evidence="2" key="2">
    <citation type="submission" date="2023-06" db="EMBL/GenBank/DDBJ databases">
        <authorList>
            <person name="Swenson N.G."/>
            <person name="Wegrzyn J.L."/>
            <person name="Mcevoy S.L."/>
        </authorList>
    </citation>
    <scope>NUCLEOTIDE SEQUENCE</scope>
    <source>
        <strain evidence="2">NS2018</strain>
        <tissue evidence="2">Leaf</tissue>
    </source>
</reference>
<evidence type="ECO:0000313" key="3">
    <source>
        <dbReference type="Proteomes" id="UP001168877"/>
    </source>
</evidence>
<evidence type="ECO:0000256" key="1">
    <source>
        <dbReference type="SAM" id="MobiDB-lite"/>
    </source>
</evidence>
<dbReference type="EMBL" id="JAUESC010000385">
    <property type="protein sequence ID" value="KAK0579062.1"/>
    <property type="molecule type" value="Genomic_DNA"/>
</dbReference>
<keyword evidence="3" id="KW-1185">Reference proteome</keyword>
<accession>A0AA39RUQ1</accession>
<proteinExistence type="predicted"/>
<gene>
    <name evidence="2" type="ORF">LWI29_020277</name>
</gene>
<evidence type="ECO:0000313" key="2">
    <source>
        <dbReference type="EMBL" id="KAK0579062.1"/>
    </source>
</evidence>
<reference evidence="2" key="1">
    <citation type="journal article" date="2022" name="Plant J.">
        <title>Strategies of tolerance reflected in two North American maple genomes.</title>
        <authorList>
            <person name="McEvoy S.L."/>
            <person name="Sezen U.U."/>
            <person name="Trouern-Trend A."/>
            <person name="McMahon S.M."/>
            <person name="Schaberg P.G."/>
            <person name="Yang J."/>
            <person name="Wegrzyn J.L."/>
            <person name="Swenson N.G."/>
        </authorList>
    </citation>
    <scope>NUCLEOTIDE SEQUENCE</scope>
    <source>
        <strain evidence="2">NS2018</strain>
    </source>
</reference>